<dbReference type="Proteomes" id="UP000070257">
    <property type="component" value="Unassembled WGS sequence"/>
</dbReference>
<name>A0A656YXA2_9EURY</name>
<sequence length="163" mass="18190">MIIGLKKISMGEVERVLIPYFGENLPKRAETRALEKLEKGGELFLLHILDEAPTRSLRYRTGQFGDGSEMVKTFRKTMKNVQEKKAGKYIDEVKSRAGKKGISVKPLFTSGSPGEETVKAVEKHSIQLVIVEDLRDTVTEIFAGDEIDYISNKAPCKVETVSS</sequence>
<dbReference type="AlphaFoldDB" id="A0A656YXA2"/>
<dbReference type="Pfam" id="PF00582">
    <property type="entry name" value="Usp"/>
    <property type="match status" value="1"/>
</dbReference>
<comment type="caution">
    <text evidence="2">The sequence shown here is derived from an EMBL/GenBank/DDBJ whole genome shotgun (WGS) entry which is preliminary data.</text>
</comment>
<dbReference type="Gene3D" id="3.40.50.620">
    <property type="entry name" value="HUPs"/>
    <property type="match status" value="1"/>
</dbReference>
<keyword evidence="3" id="KW-1185">Reference proteome</keyword>
<evidence type="ECO:0000313" key="2">
    <source>
        <dbReference type="EMBL" id="KXA97100.1"/>
    </source>
</evidence>
<evidence type="ECO:0000313" key="3">
    <source>
        <dbReference type="Proteomes" id="UP000070257"/>
    </source>
</evidence>
<dbReference type="InterPro" id="IPR006016">
    <property type="entry name" value="UspA"/>
</dbReference>
<accession>A0A656YXA2</accession>
<protein>
    <recommendedName>
        <fullName evidence="1">UspA domain-containing protein</fullName>
    </recommendedName>
</protein>
<evidence type="ECO:0000259" key="1">
    <source>
        <dbReference type="Pfam" id="PF00582"/>
    </source>
</evidence>
<dbReference type="EMBL" id="LHXT01000066">
    <property type="protein sequence ID" value="KXA97100.1"/>
    <property type="molecule type" value="Genomic_DNA"/>
</dbReference>
<proteinExistence type="predicted"/>
<organism evidence="2 3">
    <name type="scientific">candidate division MSBL1 archaeon SCGC-AAA259J03</name>
    <dbReference type="NCBI Taxonomy" id="1698269"/>
    <lineage>
        <taxon>Archaea</taxon>
        <taxon>Methanobacteriati</taxon>
        <taxon>Methanobacteriota</taxon>
        <taxon>candidate division MSBL1</taxon>
    </lineage>
</organism>
<feature type="domain" description="UspA" evidence="1">
    <location>
        <begin position="14"/>
        <end position="158"/>
    </location>
</feature>
<dbReference type="CDD" id="cd00293">
    <property type="entry name" value="USP-like"/>
    <property type="match status" value="1"/>
</dbReference>
<dbReference type="InterPro" id="IPR014729">
    <property type="entry name" value="Rossmann-like_a/b/a_fold"/>
</dbReference>
<reference evidence="2 3" key="1">
    <citation type="journal article" date="2016" name="Sci. Rep.">
        <title>Metabolic traits of an uncultured archaeal lineage -MSBL1- from brine pools of the Red Sea.</title>
        <authorList>
            <person name="Mwirichia R."/>
            <person name="Alam I."/>
            <person name="Rashid M."/>
            <person name="Vinu M."/>
            <person name="Ba-Alawi W."/>
            <person name="Anthony Kamau A."/>
            <person name="Kamanda Ngugi D."/>
            <person name="Goker M."/>
            <person name="Klenk H.P."/>
            <person name="Bajic V."/>
            <person name="Stingl U."/>
        </authorList>
    </citation>
    <scope>NUCLEOTIDE SEQUENCE [LARGE SCALE GENOMIC DNA]</scope>
    <source>
        <strain evidence="2">SCGC-AAA259J03</strain>
    </source>
</reference>
<dbReference type="SUPFAM" id="SSF52402">
    <property type="entry name" value="Adenine nucleotide alpha hydrolases-like"/>
    <property type="match status" value="1"/>
</dbReference>
<gene>
    <name evidence="2" type="ORF">AKJ39_03705</name>
</gene>